<dbReference type="Proteomes" id="UP000615580">
    <property type="component" value="Unassembled WGS sequence"/>
</dbReference>
<evidence type="ECO:0008006" key="3">
    <source>
        <dbReference type="Google" id="ProtNLM"/>
    </source>
</evidence>
<accession>A0ABS0LDS4</accession>
<evidence type="ECO:0000313" key="1">
    <source>
        <dbReference type="EMBL" id="MBG9354784.1"/>
    </source>
</evidence>
<dbReference type="Gene3D" id="1.10.10.10">
    <property type="entry name" value="Winged helix-like DNA-binding domain superfamily/Winged helix DNA-binding domain"/>
    <property type="match status" value="1"/>
</dbReference>
<proteinExistence type="predicted"/>
<reference evidence="1 2" key="1">
    <citation type="journal article" date="2020" name="J. Clin. Microbiol.">
        <title>Assessing the Genetic Diversity of Austrian Corynebacterium diphtheriae Clinical Isolates, 2011-2019.</title>
        <authorList>
            <person name="Schaeffer J."/>
            <person name="Huhulescu S."/>
            <person name="Stoeger A."/>
            <person name="Allerberger F."/>
            <person name="Ruppitsch W."/>
        </authorList>
    </citation>
    <scope>NUCLEOTIDE SEQUENCE [LARGE SCALE GENOMIC DNA]</scope>
    <source>
        <strain evidence="1 2">04-17</strain>
    </source>
</reference>
<sequence length="64" mass="7457">MPQVLFRLSRWENLRTCQGKFDQAAKNRVVRLIEDRILADYVSMQLACKIVAPKLGVSWHTARQ</sequence>
<dbReference type="InterPro" id="IPR036388">
    <property type="entry name" value="WH-like_DNA-bd_sf"/>
</dbReference>
<gene>
    <name evidence="1" type="ORF">I4J41_09410</name>
</gene>
<organism evidence="1 2">
    <name type="scientific">Corynebacterium belfantii</name>
    <dbReference type="NCBI Taxonomy" id="2014537"/>
    <lineage>
        <taxon>Bacteria</taxon>
        <taxon>Bacillati</taxon>
        <taxon>Actinomycetota</taxon>
        <taxon>Actinomycetes</taxon>
        <taxon>Mycobacteriales</taxon>
        <taxon>Corynebacteriaceae</taxon>
        <taxon>Corynebacterium</taxon>
    </lineage>
</organism>
<comment type="caution">
    <text evidence="1">The sequence shown here is derived from an EMBL/GenBank/DDBJ whole genome shotgun (WGS) entry which is preliminary data.</text>
</comment>
<evidence type="ECO:0000313" key="2">
    <source>
        <dbReference type="Proteomes" id="UP000615580"/>
    </source>
</evidence>
<keyword evidence="2" id="KW-1185">Reference proteome</keyword>
<name>A0ABS0LDS4_9CORY</name>
<dbReference type="EMBL" id="JADQUG010000041">
    <property type="protein sequence ID" value="MBG9354784.1"/>
    <property type="molecule type" value="Genomic_DNA"/>
</dbReference>
<protein>
    <recommendedName>
        <fullName evidence="3">Transposase</fullName>
    </recommendedName>
</protein>
<dbReference type="RefSeq" id="WP_080572211.1">
    <property type="nucleotide sequence ID" value="NZ_CANNXG010000012.1"/>
</dbReference>